<reference evidence="2" key="1">
    <citation type="submission" date="2020-06" db="EMBL/GenBank/DDBJ databases">
        <title>Draft genomic sequence of Geomonas sp. Red330.</title>
        <authorList>
            <person name="Itoh H."/>
            <person name="Zhenxing X."/>
            <person name="Ushijima N."/>
            <person name="Masuda Y."/>
            <person name="Shiratori Y."/>
            <person name="Senoo K."/>
        </authorList>
    </citation>
    <scope>NUCLEOTIDE SEQUENCE [LARGE SCALE GENOMIC DNA]</scope>
    <source>
        <strain evidence="2">Red330</strain>
    </source>
</reference>
<proteinExistence type="predicted"/>
<accession>A0A6V8MCT2</accession>
<gene>
    <name evidence="1" type="ORF">GMST_01350</name>
</gene>
<protein>
    <submittedName>
        <fullName evidence="1">Uncharacterized protein</fullName>
    </submittedName>
</protein>
<evidence type="ECO:0000313" key="1">
    <source>
        <dbReference type="EMBL" id="GFO57810.1"/>
    </source>
</evidence>
<sequence>MTASVGRQHCVVCAWREHCAKKFSVVDGGARCPDFTRDVTIKDVPETEAEKDKGGKL</sequence>
<keyword evidence="2" id="KW-1185">Reference proteome</keyword>
<dbReference type="Proteomes" id="UP000556026">
    <property type="component" value="Unassembled WGS sequence"/>
</dbReference>
<dbReference type="EMBL" id="BLXX01000001">
    <property type="protein sequence ID" value="GFO57810.1"/>
    <property type="molecule type" value="Genomic_DNA"/>
</dbReference>
<comment type="caution">
    <text evidence="1">The sequence shown here is derived from an EMBL/GenBank/DDBJ whole genome shotgun (WGS) entry which is preliminary data.</text>
</comment>
<dbReference type="AlphaFoldDB" id="A0A6V8MCT2"/>
<name>A0A6V8MCT2_9BACT</name>
<organism evidence="1 2">
    <name type="scientific">Geomonas silvestris</name>
    <dbReference type="NCBI Taxonomy" id="2740184"/>
    <lineage>
        <taxon>Bacteria</taxon>
        <taxon>Pseudomonadati</taxon>
        <taxon>Thermodesulfobacteriota</taxon>
        <taxon>Desulfuromonadia</taxon>
        <taxon>Geobacterales</taxon>
        <taxon>Geobacteraceae</taxon>
        <taxon>Geomonas</taxon>
    </lineage>
</organism>
<dbReference type="RefSeq" id="WP_183352674.1">
    <property type="nucleotide sequence ID" value="NZ_BLXX01000001.1"/>
</dbReference>
<evidence type="ECO:0000313" key="2">
    <source>
        <dbReference type="Proteomes" id="UP000556026"/>
    </source>
</evidence>